<feature type="domain" description="RCK C-terminal" evidence="8">
    <location>
        <begin position="142"/>
        <end position="225"/>
    </location>
</feature>
<dbReference type="InterPro" id="IPR050721">
    <property type="entry name" value="Trk_Ktr_HKT_K-transport"/>
</dbReference>
<evidence type="ECO:0000256" key="4">
    <source>
        <dbReference type="ARBA" id="ARBA00022958"/>
    </source>
</evidence>
<dbReference type="AlphaFoldDB" id="A0A7W8QJS3"/>
<dbReference type="PROSITE" id="PS51201">
    <property type="entry name" value="RCK_N"/>
    <property type="match status" value="1"/>
</dbReference>
<evidence type="ECO:0000256" key="5">
    <source>
        <dbReference type="ARBA" id="ARBA00023027"/>
    </source>
</evidence>
<sequence>MRIAIAGAGAVGRSIAAELCGNGHEVLLIDRNARSIDVDALPDAEWLLADACELASLDSARLEDFDVAIAASGDDKVNLVFSLLAKSEFGVDRVIARINDPRDEWLFTEAWGVDEAVSPPRLIAGLVDGGPDARRGADGAGAAGSPVSPAETDLLEFTLTEGSPHSGAAVAELTPALPEGVVLVAVVRDGRAAPPDPATALRPGDDLVFLGGVDSAGDLGALLDPGPTGEG</sequence>
<proteinExistence type="predicted"/>
<keyword evidence="2" id="KW-0813">Transport</keyword>
<evidence type="ECO:0000256" key="2">
    <source>
        <dbReference type="ARBA" id="ARBA00022448"/>
    </source>
</evidence>
<name>A0A7W8QJS3_9ACTN</name>
<dbReference type="PROSITE" id="PS51202">
    <property type="entry name" value="RCK_C"/>
    <property type="match status" value="1"/>
</dbReference>
<keyword evidence="4" id="KW-0630">Potassium</keyword>
<keyword evidence="3" id="KW-0633">Potassium transport</keyword>
<comment type="caution">
    <text evidence="9">The sequence shown here is derived from an EMBL/GenBank/DDBJ whole genome shotgun (WGS) entry which is preliminary data.</text>
</comment>
<dbReference type="GO" id="GO:0005886">
    <property type="term" value="C:plasma membrane"/>
    <property type="evidence" value="ECO:0007669"/>
    <property type="project" value="InterPro"/>
</dbReference>
<dbReference type="Gene3D" id="3.30.70.1450">
    <property type="entry name" value="Regulator of K+ conductance, C-terminal domain"/>
    <property type="match status" value="1"/>
</dbReference>
<dbReference type="InterPro" id="IPR036291">
    <property type="entry name" value="NAD(P)-bd_dom_sf"/>
</dbReference>
<dbReference type="RefSeq" id="WP_184391416.1">
    <property type="nucleotide sequence ID" value="NZ_BAAAJD010000099.1"/>
</dbReference>
<reference evidence="9 10" key="1">
    <citation type="submission" date="2020-08" db="EMBL/GenBank/DDBJ databases">
        <title>Sequencing the genomes of 1000 actinobacteria strains.</title>
        <authorList>
            <person name="Klenk H.-P."/>
        </authorList>
    </citation>
    <scope>NUCLEOTIDE SEQUENCE [LARGE SCALE GENOMIC DNA]</scope>
    <source>
        <strain evidence="9 10">DSM 44551</strain>
    </source>
</reference>
<dbReference type="InterPro" id="IPR036721">
    <property type="entry name" value="RCK_C_sf"/>
</dbReference>
<dbReference type="InterPro" id="IPR006037">
    <property type="entry name" value="RCK_C"/>
</dbReference>
<dbReference type="Pfam" id="PF02080">
    <property type="entry name" value="TrkA_C"/>
    <property type="match status" value="1"/>
</dbReference>
<dbReference type="GO" id="GO:0015079">
    <property type="term" value="F:potassium ion transmembrane transporter activity"/>
    <property type="evidence" value="ECO:0007669"/>
    <property type="project" value="InterPro"/>
</dbReference>
<dbReference type="PANTHER" id="PTHR43833">
    <property type="entry name" value="POTASSIUM CHANNEL PROTEIN 2-RELATED-RELATED"/>
    <property type="match status" value="1"/>
</dbReference>
<dbReference type="SUPFAM" id="SSF51735">
    <property type="entry name" value="NAD(P)-binding Rossmann-fold domains"/>
    <property type="match status" value="1"/>
</dbReference>
<keyword evidence="6" id="KW-0406">Ion transport</keyword>
<evidence type="ECO:0000256" key="6">
    <source>
        <dbReference type="ARBA" id="ARBA00023065"/>
    </source>
</evidence>
<accession>A0A7W8QJS3</accession>
<dbReference type="EMBL" id="JACHDB010000001">
    <property type="protein sequence ID" value="MBB5431752.1"/>
    <property type="molecule type" value="Genomic_DNA"/>
</dbReference>
<feature type="domain" description="RCK N-terminal" evidence="7">
    <location>
        <begin position="1"/>
        <end position="117"/>
    </location>
</feature>
<keyword evidence="10" id="KW-1185">Reference proteome</keyword>
<evidence type="ECO:0000313" key="10">
    <source>
        <dbReference type="Proteomes" id="UP000572635"/>
    </source>
</evidence>
<keyword evidence="5" id="KW-0520">NAD</keyword>
<dbReference type="Proteomes" id="UP000572635">
    <property type="component" value="Unassembled WGS sequence"/>
</dbReference>
<dbReference type="SUPFAM" id="SSF116726">
    <property type="entry name" value="TrkA C-terminal domain-like"/>
    <property type="match status" value="1"/>
</dbReference>
<organism evidence="9 10">
    <name type="scientific">Nocardiopsis composta</name>
    <dbReference type="NCBI Taxonomy" id="157465"/>
    <lineage>
        <taxon>Bacteria</taxon>
        <taxon>Bacillati</taxon>
        <taxon>Actinomycetota</taxon>
        <taxon>Actinomycetes</taxon>
        <taxon>Streptosporangiales</taxon>
        <taxon>Nocardiopsidaceae</taxon>
        <taxon>Nocardiopsis</taxon>
    </lineage>
</organism>
<evidence type="ECO:0000259" key="8">
    <source>
        <dbReference type="PROSITE" id="PS51202"/>
    </source>
</evidence>
<evidence type="ECO:0000256" key="1">
    <source>
        <dbReference type="ARBA" id="ARBA00017378"/>
    </source>
</evidence>
<gene>
    <name evidence="9" type="ORF">HDA36_001836</name>
</gene>
<dbReference type="InterPro" id="IPR006036">
    <property type="entry name" value="K_uptake_TrkA"/>
</dbReference>
<dbReference type="PANTHER" id="PTHR43833:SF5">
    <property type="entry name" value="TRK SYSTEM POTASSIUM UPTAKE PROTEIN TRKA"/>
    <property type="match status" value="1"/>
</dbReference>
<protein>
    <recommendedName>
        <fullName evidence="1">Trk system potassium uptake protein TrkA</fullName>
    </recommendedName>
</protein>
<dbReference type="InterPro" id="IPR003148">
    <property type="entry name" value="RCK_N"/>
</dbReference>
<dbReference type="Gene3D" id="3.40.50.720">
    <property type="entry name" value="NAD(P)-binding Rossmann-like Domain"/>
    <property type="match status" value="1"/>
</dbReference>
<evidence type="ECO:0000259" key="7">
    <source>
        <dbReference type="PROSITE" id="PS51201"/>
    </source>
</evidence>
<evidence type="ECO:0000256" key="3">
    <source>
        <dbReference type="ARBA" id="ARBA00022538"/>
    </source>
</evidence>
<dbReference type="PRINTS" id="PR00335">
    <property type="entry name" value="KUPTAKETRKA"/>
</dbReference>
<evidence type="ECO:0000313" key="9">
    <source>
        <dbReference type="EMBL" id="MBB5431752.1"/>
    </source>
</evidence>
<dbReference type="Pfam" id="PF02254">
    <property type="entry name" value="TrkA_N"/>
    <property type="match status" value="1"/>
</dbReference>